<evidence type="ECO:0000256" key="3">
    <source>
        <dbReference type="ARBA" id="ARBA00022806"/>
    </source>
</evidence>
<dbReference type="InterPro" id="IPR048960">
    <property type="entry name" value="POLQ-like_helical"/>
</dbReference>
<dbReference type="Proteomes" id="UP000007963">
    <property type="component" value="Unassembled WGS sequence"/>
</dbReference>
<dbReference type="STRING" id="341663.Q0CUS0"/>
<dbReference type="Pfam" id="PF21099">
    <property type="entry name" value="POLQ_helical"/>
    <property type="match status" value="1"/>
</dbReference>
<dbReference type="GeneID" id="4316886"/>
<dbReference type="InterPro" id="IPR001650">
    <property type="entry name" value="Helicase_C-like"/>
</dbReference>
<dbReference type="EMBL" id="CH476596">
    <property type="protein sequence ID" value="EAU37526.1"/>
    <property type="molecule type" value="Genomic_DNA"/>
</dbReference>
<dbReference type="HOGENOM" id="CLU_645628_0_0_1"/>
<protein>
    <recommendedName>
        <fullName evidence="6">Helicase C-terminal domain-containing protein</fullName>
    </recommendedName>
</protein>
<dbReference type="InterPro" id="IPR050474">
    <property type="entry name" value="Hel308_SKI2-like"/>
</dbReference>
<dbReference type="VEuPathDB" id="FungiDB:ATEG_02564"/>
<dbReference type="PANTHER" id="PTHR47961:SF6">
    <property type="entry name" value="DNA-DIRECTED DNA POLYMERASE"/>
    <property type="match status" value="1"/>
</dbReference>
<dbReference type="PROSITE" id="PS51194">
    <property type="entry name" value="HELICASE_CTER"/>
    <property type="match status" value="1"/>
</dbReference>
<evidence type="ECO:0000313" key="7">
    <source>
        <dbReference type="EMBL" id="EAU37526.1"/>
    </source>
</evidence>
<accession>Q0CUS0</accession>
<name>Q0CUS0_ASPTN</name>
<keyword evidence="3" id="KW-0347">Helicase</keyword>
<dbReference type="Pfam" id="PF00271">
    <property type="entry name" value="Helicase_C"/>
    <property type="match status" value="1"/>
</dbReference>
<dbReference type="SUPFAM" id="SSF52540">
    <property type="entry name" value="P-loop containing nucleoside triphosphate hydrolases"/>
    <property type="match status" value="1"/>
</dbReference>
<evidence type="ECO:0000256" key="2">
    <source>
        <dbReference type="ARBA" id="ARBA00022801"/>
    </source>
</evidence>
<dbReference type="GO" id="GO:0016787">
    <property type="term" value="F:hydrolase activity"/>
    <property type="evidence" value="ECO:0007669"/>
    <property type="project" value="UniProtKB-KW"/>
</dbReference>
<comment type="catalytic activity">
    <reaction evidence="5">
        <text>ATP + H2O = ADP + phosphate + H(+)</text>
        <dbReference type="Rhea" id="RHEA:13065"/>
        <dbReference type="ChEBI" id="CHEBI:15377"/>
        <dbReference type="ChEBI" id="CHEBI:15378"/>
        <dbReference type="ChEBI" id="CHEBI:30616"/>
        <dbReference type="ChEBI" id="CHEBI:43474"/>
        <dbReference type="ChEBI" id="CHEBI:456216"/>
        <dbReference type="EC" id="5.6.2.4"/>
    </reaction>
</comment>
<dbReference type="InterPro" id="IPR027417">
    <property type="entry name" value="P-loop_NTPase"/>
</dbReference>
<dbReference type="InterPro" id="IPR057220">
    <property type="entry name" value="DUF7898"/>
</dbReference>
<evidence type="ECO:0000313" key="8">
    <source>
        <dbReference type="Proteomes" id="UP000007963"/>
    </source>
</evidence>
<dbReference type="SUPFAM" id="SSF158702">
    <property type="entry name" value="Sec63 N-terminal domain-like"/>
    <property type="match status" value="1"/>
</dbReference>
<evidence type="ECO:0000259" key="6">
    <source>
        <dbReference type="PROSITE" id="PS51194"/>
    </source>
</evidence>
<dbReference type="FunFam" id="1.10.3380.20:FF:000005">
    <property type="entry name" value="DNA-directed DNA polymerase theta, putative"/>
    <property type="match status" value="1"/>
</dbReference>
<dbReference type="AlphaFoldDB" id="Q0CUS0"/>
<dbReference type="InterPro" id="IPR036390">
    <property type="entry name" value="WH_DNA-bd_sf"/>
</dbReference>
<dbReference type="OMA" id="LAKANIC"/>
<keyword evidence="1" id="KW-0547">Nucleotide-binding</keyword>
<dbReference type="CDD" id="cd18795">
    <property type="entry name" value="SF2_C_Ski2"/>
    <property type="match status" value="1"/>
</dbReference>
<dbReference type="Gene3D" id="1.10.3380.20">
    <property type="match status" value="1"/>
</dbReference>
<sequence length="528" mass="58088">MVALAVDTAAAGYGALVFCGSRQGCQIHASTISEAMPAQSAVDPEELVKRLDLLAELRSLPSGLDPVLETTLVKGVGFHHAGMTTEERELIAQAYDQGALKVLVATCSLAAGVNLPARRVIINGARMGRELVGPAMLRQMCGRAGRKGKDEVGETYLICGKSDLQAVCDLLEADMPAIESCLAPEKRGLKRALLEAIATGLVSGYDAIKEYVKCTLLYRTMDKKIAYSIMHSALEELINEKLLRQNDDESYGATQLGQAVVASAFAPEDGLFVHEELSRALQAFVMDGEMHIFYMFTPLQMAMNTQIDWLVFRDQLDELDESGLRALQFVGVQPGFVNTMVQSGASLKESTPEQVKLARIYRRAYTAFQLRDLSNEVPLSVIANRYRIPRGAIQTLAQQCHGFAAGMVKFCQRMGWGMLAAVLDHMRDRLEAGARADLLEMAQVTYVKGWTARLLRENGFRNLRALAEADAKDLVPVLMMANPVKAQKNQLDPADAERYSKKLLAKAEIIVASANKIWEREMQLELDE</sequence>
<evidence type="ECO:0000256" key="1">
    <source>
        <dbReference type="ARBA" id="ARBA00022741"/>
    </source>
</evidence>
<dbReference type="eggNOG" id="KOG0950">
    <property type="taxonomic scope" value="Eukaryota"/>
</dbReference>
<feature type="domain" description="Helicase C-terminal" evidence="6">
    <location>
        <begin position="1"/>
        <end position="190"/>
    </location>
</feature>
<reference evidence="8" key="1">
    <citation type="submission" date="2005-09" db="EMBL/GenBank/DDBJ databases">
        <title>Annotation of the Aspergillus terreus NIH2624 genome.</title>
        <authorList>
            <person name="Birren B.W."/>
            <person name="Lander E.S."/>
            <person name="Galagan J.E."/>
            <person name="Nusbaum C."/>
            <person name="Devon K."/>
            <person name="Henn M."/>
            <person name="Ma L.-J."/>
            <person name="Jaffe D.B."/>
            <person name="Butler J."/>
            <person name="Alvarez P."/>
            <person name="Gnerre S."/>
            <person name="Grabherr M."/>
            <person name="Kleber M."/>
            <person name="Mauceli E.W."/>
            <person name="Brockman W."/>
            <person name="Rounsley S."/>
            <person name="Young S.K."/>
            <person name="LaButti K."/>
            <person name="Pushparaj V."/>
            <person name="DeCaprio D."/>
            <person name="Crawford M."/>
            <person name="Koehrsen M."/>
            <person name="Engels R."/>
            <person name="Montgomery P."/>
            <person name="Pearson M."/>
            <person name="Howarth C."/>
            <person name="Larson L."/>
            <person name="Luoma S."/>
            <person name="White J."/>
            <person name="Alvarado L."/>
            <person name="Kodira C.D."/>
            <person name="Zeng Q."/>
            <person name="Oleary S."/>
            <person name="Yandava C."/>
            <person name="Denning D.W."/>
            <person name="Nierman W.C."/>
            <person name="Milne T."/>
            <person name="Madden K."/>
        </authorList>
    </citation>
    <scope>NUCLEOTIDE SEQUENCE [LARGE SCALE GENOMIC DNA]</scope>
    <source>
        <strain evidence="8">NIH 2624 / FGSC A1156</strain>
    </source>
</reference>
<dbReference type="Gene3D" id="3.40.50.300">
    <property type="entry name" value="P-loop containing nucleotide triphosphate hydrolases"/>
    <property type="match status" value="1"/>
</dbReference>
<dbReference type="GO" id="GO:0005524">
    <property type="term" value="F:ATP binding"/>
    <property type="evidence" value="ECO:0007669"/>
    <property type="project" value="UniProtKB-KW"/>
</dbReference>
<dbReference type="SMART" id="SM00490">
    <property type="entry name" value="HELICc"/>
    <property type="match status" value="1"/>
</dbReference>
<dbReference type="RefSeq" id="XP_001211742.1">
    <property type="nucleotide sequence ID" value="XM_001211742.1"/>
</dbReference>
<dbReference type="Pfam" id="PF25453">
    <property type="entry name" value="DUF7898"/>
    <property type="match status" value="1"/>
</dbReference>
<dbReference type="OrthoDB" id="2320933at2759"/>
<proteinExistence type="predicted"/>
<dbReference type="PANTHER" id="PTHR47961">
    <property type="entry name" value="DNA POLYMERASE THETA, PUTATIVE (AFU_ORTHOLOGUE AFUA_1G05260)-RELATED"/>
    <property type="match status" value="1"/>
</dbReference>
<evidence type="ECO:0000256" key="5">
    <source>
        <dbReference type="ARBA" id="ARBA00048988"/>
    </source>
</evidence>
<gene>
    <name evidence="7" type="ORF">ATEG_02564</name>
</gene>
<dbReference type="SUPFAM" id="SSF46785">
    <property type="entry name" value="Winged helix' DNA-binding domain"/>
    <property type="match status" value="1"/>
</dbReference>
<keyword evidence="4" id="KW-0067">ATP-binding</keyword>
<dbReference type="GO" id="GO:0043138">
    <property type="term" value="F:3'-5' DNA helicase activity"/>
    <property type="evidence" value="ECO:0007669"/>
    <property type="project" value="UniProtKB-EC"/>
</dbReference>
<dbReference type="Pfam" id="PF20470">
    <property type="entry name" value="HTH_61"/>
    <property type="match status" value="1"/>
</dbReference>
<organism evidence="7 8">
    <name type="scientific">Aspergillus terreus (strain NIH 2624 / FGSC A1156)</name>
    <dbReference type="NCBI Taxonomy" id="341663"/>
    <lineage>
        <taxon>Eukaryota</taxon>
        <taxon>Fungi</taxon>
        <taxon>Dikarya</taxon>
        <taxon>Ascomycota</taxon>
        <taxon>Pezizomycotina</taxon>
        <taxon>Eurotiomycetes</taxon>
        <taxon>Eurotiomycetidae</taxon>
        <taxon>Eurotiales</taxon>
        <taxon>Aspergillaceae</taxon>
        <taxon>Aspergillus</taxon>
        <taxon>Aspergillus subgen. Circumdati</taxon>
    </lineage>
</organism>
<dbReference type="InterPro" id="IPR046931">
    <property type="entry name" value="HTH_61"/>
</dbReference>
<evidence type="ECO:0000256" key="4">
    <source>
        <dbReference type="ARBA" id="ARBA00022840"/>
    </source>
</evidence>
<keyword evidence="2" id="KW-0378">Hydrolase</keyword>